<gene>
    <name evidence="1" type="ORF">NXF25_021100</name>
</gene>
<name>A0AAW1B6I7_CROAD</name>
<dbReference type="Proteomes" id="UP001474421">
    <property type="component" value="Unassembled WGS sequence"/>
</dbReference>
<sequence length="95" mass="10291">MSTGVSGISLVTDSSTYLNQFTSTTCRYLWSPLWSVAQTLISISSSPPSVDTSGGPLVTGLPTCLAETESCAREWLQSSGNCYAYFDHKLTWLID</sequence>
<dbReference type="AlphaFoldDB" id="A0AAW1B6I7"/>
<dbReference type="EMBL" id="JAOTOJ010000008">
    <property type="protein sequence ID" value="KAK9397739.1"/>
    <property type="molecule type" value="Genomic_DNA"/>
</dbReference>
<evidence type="ECO:0000313" key="1">
    <source>
        <dbReference type="EMBL" id="KAK9397739.1"/>
    </source>
</evidence>
<feature type="non-terminal residue" evidence="1">
    <location>
        <position position="95"/>
    </location>
</feature>
<organism evidence="1 2">
    <name type="scientific">Crotalus adamanteus</name>
    <name type="common">Eastern diamondback rattlesnake</name>
    <dbReference type="NCBI Taxonomy" id="8729"/>
    <lineage>
        <taxon>Eukaryota</taxon>
        <taxon>Metazoa</taxon>
        <taxon>Chordata</taxon>
        <taxon>Craniata</taxon>
        <taxon>Vertebrata</taxon>
        <taxon>Euteleostomi</taxon>
        <taxon>Lepidosauria</taxon>
        <taxon>Squamata</taxon>
        <taxon>Bifurcata</taxon>
        <taxon>Unidentata</taxon>
        <taxon>Episquamata</taxon>
        <taxon>Toxicofera</taxon>
        <taxon>Serpentes</taxon>
        <taxon>Colubroidea</taxon>
        <taxon>Viperidae</taxon>
        <taxon>Crotalinae</taxon>
        <taxon>Crotalus</taxon>
    </lineage>
</organism>
<evidence type="ECO:0000313" key="2">
    <source>
        <dbReference type="Proteomes" id="UP001474421"/>
    </source>
</evidence>
<proteinExistence type="predicted"/>
<comment type="caution">
    <text evidence="1">The sequence shown here is derived from an EMBL/GenBank/DDBJ whole genome shotgun (WGS) entry which is preliminary data.</text>
</comment>
<keyword evidence="2" id="KW-1185">Reference proteome</keyword>
<accession>A0AAW1B6I7</accession>
<reference evidence="1 2" key="1">
    <citation type="journal article" date="2024" name="Proc. Natl. Acad. Sci. U.S.A.">
        <title>The genetic regulatory architecture and epigenomic basis for age-related changes in rattlesnake venom.</title>
        <authorList>
            <person name="Hogan M.P."/>
            <person name="Holding M.L."/>
            <person name="Nystrom G.S."/>
            <person name="Colston T.J."/>
            <person name="Bartlett D.A."/>
            <person name="Mason A.J."/>
            <person name="Ellsworth S.A."/>
            <person name="Rautsaw R.M."/>
            <person name="Lawrence K.C."/>
            <person name="Strickland J.L."/>
            <person name="He B."/>
            <person name="Fraser P."/>
            <person name="Margres M.J."/>
            <person name="Gilbert D.M."/>
            <person name="Gibbs H.L."/>
            <person name="Parkinson C.L."/>
            <person name="Rokyta D.R."/>
        </authorList>
    </citation>
    <scope>NUCLEOTIDE SEQUENCE [LARGE SCALE GENOMIC DNA]</scope>
    <source>
        <strain evidence="1">DRR0105</strain>
    </source>
</reference>
<protein>
    <submittedName>
        <fullName evidence="1">Uncharacterized protein</fullName>
    </submittedName>
</protein>